<dbReference type="PANTHER" id="PTHR23137:SF36">
    <property type="entry name" value="VESICLE TRANSPORT PROTEIN SFT2C"/>
    <property type="match status" value="1"/>
</dbReference>
<dbReference type="eggNOG" id="KOG2887">
    <property type="taxonomic scope" value="Eukaryota"/>
</dbReference>
<dbReference type="OrthoDB" id="660759at2759"/>
<evidence type="ECO:0000313" key="10">
    <source>
        <dbReference type="EMBL" id="GAC98702.1"/>
    </source>
</evidence>
<dbReference type="HOGENOM" id="CLU_744197_0_0_1"/>
<dbReference type="PANTHER" id="PTHR23137">
    <property type="entry name" value="VESICLE TRANSPORT PROTEIN-RELATED"/>
    <property type="match status" value="1"/>
</dbReference>
<name>R9PBT3_PSEHS</name>
<feature type="transmembrane region" description="Helical" evidence="8">
    <location>
        <begin position="105"/>
        <end position="127"/>
    </location>
</feature>
<evidence type="ECO:0000256" key="9">
    <source>
        <dbReference type="SAM" id="MobiDB-lite"/>
    </source>
</evidence>
<evidence type="ECO:0000256" key="6">
    <source>
        <dbReference type="ARBA" id="ARBA00023136"/>
    </source>
</evidence>
<feature type="transmembrane region" description="Helical" evidence="8">
    <location>
        <begin position="163"/>
        <end position="184"/>
    </location>
</feature>
<dbReference type="InterPro" id="IPR011691">
    <property type="entry name" value="Vesicle_transpt_SFT2"/>
</dbReference>
<keyword evidence="11" id="KW-1185">Reference proteome</keyword>
<evidence type="ECO:0000256" key="8">
    <source>
        <dbReference type="RuleBase" id="RU363111"/>
    </source>
</evidence>
<feature type="compositionally biased region" description="Polar residues" evidence="9">
    <location>
        <begin position="27"/>
        <end position="38"/>
    </location>
</feature>
<dbReference type="InterPro" id="IPR007305">
    <property type="entry name" value="Vesicle_transpt_Got1/SFT2"/>
</dbReference>
<gene>
    <name evidence="10" type="ORF">PHSY_006296</name>
</gene>
<dbReference type="EMBL" id="DF238821">
    <property type="protein sequence ID" value="GAC98702.1"/>
    <property type="molecule type" value="Genomic_DNA"/>
</dbReference>
<accession>R9PBT3</accession>
<comment type="subcellular location">
    <subcellularLocation>
        <location evidence="8">Golgi apparatus membrane</location>
        <topology evidence="8">Multi-pass membrane protein</topology>
    </subcellularLocation>
    <subcellularLocation>
        <location evidence="1">Membrane</location>
        <topology evidence="1">Multi-pass membrane protein</topology>
    </subcellularLocation>
</comment>
<evidence type="ECO:0000256" key="4">
    <source>
        <dbReference type="ARBA" id="ARBA00022927"/>
    </source>
</evidence>
<comment type="function">
    <text evidence="8">Nonessential protein required for the fusion of transport vesicles derived from the endocytic pathway with the Golgi complex.</text>
</comment>
<dbReference type="GO" id="GO:0016192">
    <property type="term" value="P:vesicle-mediated transport"/>
    <property type="evidence" value="ECO:0007669"/>
    <property type="project" value="InterPro"/>
</dbReference>
<evidence type="ECO:0000256" key="5">
    <source>
        <dbReference type="ARBA" id="ARBA00022989"/>
    </source>
</evidence>
<evidence type="ECO:0000256" key="1">
    <source>
        <dbReference type="ARBA" id="ARBA00004141"/>
    </source>
</evidence>
<feature type="transmembrane region" description="Helical" evidence="8">
    <location>
        <begin position="72"/>
        <end position="93"/>
    </location>
</feature>
<feature type="region of interest" description="Disordered" evidence="9">
    <location>
        <begin position="240"/>
        <end position="261"/>
    </location>
</feature>
<proteinExistence type="inferred from homology"/>
<keyword evidence="4 8" id="KW-0653">Protein transport</keyword>
<evidence type="ECO:0000313" key="11">
    <source>
        <dbReference type="Proteomes" id="UP000014071"/>
    </source>
</evidence>
<feature type="region of interest" description="Disordered" evidence="9">
    <location>
        <begin position="19"/>
        <end position="38"/>
    </location>
</feature>
<keyword evidence="8" id="KW-0333">Golgi apparatus</keyword>
<keyword evidence="5 8" id="KW-1133">Transmembrane helix</keyword>
<evidence type="ECO:0000256" key="2">
    <source>
        <dbReference type="ARBA" id="ARBA00022448"/>
    </source>
</evidence>
<dbReference type="STRING" id="1305764.R9PBT3"/>
<reference evidence="11" key="1">
    <citation type="journal article" date="2013" name="Genome Announc.">
        <title>Draft genome sequence of the basidiomycetous yeast-like fungus Pseudozyma hubeiensis SY62, which produces an abundant amount of the biosurfactant mannosylerythritol lipids.</title>
        <authorList>
            <person name="Konishi M."/>
            <person name="Hatada Y."/>
            <person name="Horiuchi J."/>
        </authorList>
    </citation>
    <scope>NUCLEOTIDE SEQUENCE [LARGE SCALE GENOMIC DNA]</scope>
    <source>
        <strain evidence="11">SY62</strain>
    </source>
</reference>
<sequence length="372" mass="41345">MASTESNYRSELSGFRWAQGRTDDSRPQTSSAGPTSYLSTITNSISGYVPLRSNERTNEEEAYLSLSRWERFLGFLACLAGAAVCFFFSFIFLSPPILALRPQKFALAFSLGSMLFMIGFSVLSGPVAHLKHICSKERLPFSIAYFSSLGLTIYFAVGPRKMLPTLVFAIIQVGALVTYLAAYFPGGTTTLSMIPDIDDLRGYHGLPSLKSVSLSAVQLNFILQRVYFGRNAETLDRQLATSRGCSSGSSTHKKSGRQLSSTSELLKMLSHNRAALTVRPRDRELIGTRFESPSSRVEFRGRTFKARVGFKKCRKLVDGRCAFGKGPTQNDARLLRIHLHTQTQPCYSVRTNRSVTVHPVQFPTPAQQELHR</sequence>
<feature type="compositionally biased region" description="Polar residues" evidence="9">
    <location>
        <begin position="240"/>
        <end position="250"/>
    </location>
</feature>
<keyword evidence="6 8" id="KW-0472">Membrane</keyword>
<evidence type="ECO:0000256" key="3">
    <source>
        <dbReference type="ARBA" id="ARBA00022692"/>
    </source>
</evidence>
<dbReference type="RefSeq" id="XP_012192289.1">
    <property type="nucleotide sequence ID" value="XM_012336899.1"/>
</dbReference>
<dbReference type="Proteomes" id="UP000014071">
    <property type="component" value="Unassembled WGS sequence"/>
</dbReference>
<dbReference type="AlphaFoldDB" id="R9PBT3"/>
<comment type="similarity">
    <text evidence="7 8">Belongs to the SFT2 family.</text>
</comment>
<protein>
    <recommendedName>
        <fullName evidence="8">Protein transport protein SFT2</fullName>
    </recommendedName>
</protein>
<organism evidence="10 11">
    <name type="scientific">Pseudozyma hubeiensis (strain SY62)</name>
    <name type="common">Yeast</name>
    <dbReference type="NCBI Taxonomy" id="1305764"/>
    <lineage>
        <taxon>Eukaryota</taxon>
        <taxon>Fungi</taxon>
        <taxon>Dikarya</taxon>
        <taxon>Basidiomycota</taxon>
        <taxon>Ustilaginomycotina</taxon>
        <taxon>Ustilaginomycetes</taxon>
        <taxon>Ustilaginales</taxon>
        <taxon>Ustilaginaceae</taxon>
        <taxon>Pseudozyma</taxon>
    </lineage>
</organism>
<evidence type="ECO:0000256" key="7">
    <source>
        <dbReference type="ARBA" id="ARBA00025800"/>
    </source>
</evidence>
<feature type="transmembrane region" description="Helical" evidence="8">
    <location>
        <begin position="139"/>
        <end position="157"/>
    </location>
</feature>
<keyword evidence="3 8" id="KW-0812">Transmembrane</keyword>
<keyword evidence="2 8" id="KW-0813">Transport</keyword>
<dbReference type="GO" id="GO:0015031">
    <property type="term" value="P:protein transport"/>
    <property type="evidence" value="ECO:0007669"/>
    <property type="project" value="UniProtKB-KW"/>
</dbReference>
<dbReference type="GeneID" id="24111568"/>
<dbReference type="GO" id="GO:0000139">
    <property type="term" value="C:Golgi membrane"/>
    <property type="evidence" value="ECO:0007669"/>
    <property type="project" value="UniProtKB-SubCell"/>
</dbReference>
<dbReference type="Pfam" id="PF04178">
    <property type="entry name" value="Got1"/>
    <property type="match status" value="1"/>
</dbReference>